<accession>A0A1G2K738</accession>
<gene>
    <name evidence="2" type="ORF">A2847_00145</name>
</gene>
<comment type="caution">
    <text evidence="2">The sequence shown here is derived from an EMBL/GenBank/DDBJ whole genome shotgun (WGS) entry which is preliminary data.</text>
</comment>
<protein>
    <recommendedName>
        <fullName evidence="4">Lipoprotein</fullName>
    </recommendedName>
</protein>
<evidence type="ECO:0008006" key="4">
    <source>
        <dbReference type="Google" id="ProtNLM"/>
    </source>
</evidence>
<reference evidence="2 3" key="1">
    <citation type="journal article" date="2016" name="Nat. Commun.">
        <title>Thousands of microbial genomes shed light on interconnected biogeochemical processes in an aquifer system.</title>
        <authorList>
            <person name="Anantharaman K."/>
            <person name="Brown C.T."/>
            <person name="Hug L.A."/>
            <person name="Sharon I."/>
            <person name="Castelle C.J."/>
            <person name="Probst A.J."/>
            <person name="Thomas B.C."/>
            <person name="Singh A."/>
            <person name="Wilkins M.J."/>
            <person name="Karaoz U."/>
            <person name="Brodie E.L."/>
            <person name="Williams K.H."/>
            <person name="Hubbard S.S."/>
            <person name="Banfield J.F."/>
        </authorList>
    </citation>
    <scope>NUCLEOTIDE SEQUENCE [LARGE SCALE GENOMIC DNA]</scope>
</reference>
<name>A0A1G2K738_9BACT</name>
<organism evidence="2 3">
    <name type="scientific">Candidatus Sungbacteria bacterium RIFCSPHIGHO2_01_FULL_50_25</name>
    <dbReference type="NCBI Taxonomy" id="1802265"/>
    <lineage>
        <taxon>Bacteria</taxon>
        <taxon>Candidatus Sungiibacteriota</taxon>
    </lineage>
</organism>
<feature type="chain" id="PRO_5009583368" description="Lipoprotein" evidence="1">
    <location>
        <begin position="21"/>
        <end position="292"/>
    </location>
</feature>
<evidence type="ECO:0000256" key="1">
    <source>
        <dbReference type="SAM" id="SignalP"/>
    </source>
</evidence>
<sequence length="292" mass="33322">MNWIMGIVMAVLFVNPFACGRSETPTPTTQPVSTPNVAKTKPTIEEMRDRVSKFDEEWEQRDKERRQQIVEKIRRAFDLAREPERNLITGQKQPGWMKSLTTSSSIGAKACAYSEKFDEMATAFGYLQKRYEIPGREITWEEVGVSADIAREVASRYHELGLVVASSFTDVFKMPRPARVKVQCGTGEGSFDLADTDRVMRVIVNALAEVNESPTAIKQTPEALRAMLRKDFTDRLADIRKDIAEGRASESDGMGNFLYVSREAVEEWKFSPEELKMNKIEIVAYGDYRRRW</sequence>
<dbReference type="EMBL" id="MHQD01000039">
    <property type="protein sequence ID" value="OGZ95246.1"/>
    <property type="molecule type" value="Genomic_DNA"/>
</dbReference>
<proteinExistence type="predicted"/>
<dbReference type="Proteomes" id="UP000178574">
    <property type="component" value="Unassembled WGS sequence"/>
</dbReference>
<dbReference type="AlphaFoldDB" id="A0A1G2K738"/>
<evidence type="ECO:0000313" key="2">
    <source>
        <dbReference type="EMBL" id="OGZ95246.1"/>
    </source>
</evidence>
<keyword evidence="1" id="KW-0732">Signal</keyword>
<evidence type="ECO:0000313" key="3">
    <source>
        <dbReference type="Proteomes" id="UP000178574"/>
    </source>
</evidence>
<feature type="signal peptide" evidence="1">
    <location>
        <begin position="1"/>
        <end position="20"/>
    </location>
</feature>